<organism evidence="7 8">
    <name type="scientific">Trifolium medium</name>
    <dbReference type="NCBI Taxonomy" id="97028"/>
    <lineage>
        <taxon>Eukaryota</taxon>
        <taxon>Viridiplantae</taxon>
        <taxon>Streptophyta</taxon>
        <taxon>Embryophyta</taxon>
        <taxon>Tracheophyta</taxon>
        <taxon>Spermatophyta</taxon>
        <taxon>Magnoliopsida</taxon>
        <taxon>eudicotyledons</taxon>
        <taxon>Gunneridae</taxon>
        <taxon>Pentapetalae</taxon>
        <taxon>rosids</taxon>
        <taxon>fabids</taxon>
        <taxon>Fabales</taxon>
        <taxon>Fabaceae</taxon>
        <taxon>Papilionoideae</taxon>
        <taxon>50 kb inversion clade</taxon>
        <taxon>NPAAA clade</taxon>
        <taxon>Hologalegina</taxon>
        <taxon>IRL clade</taxon>
        <taxon>Trifolieae</taxon>
        <taxon>Trifolium</taxon>
    </lineage>
</organism>
<dbReference type="EMBL" id="LXQA010158438">
    <property type="protein sequence ID" value="MCI27288.1"/>
    <property type="molecule type" value="Genomic_DNA"/>
</dbReference>
<keyword evidence="8" id="KW-1185">Reference proteome</keyword>
<evidence type="ECO:0000256" key="4">
    <source>
        <dbReference type="ARBA" id="ARBA00023163"/>
    </source>
</evidence>
<keyword evidence="3" id="KW-0238">DNA-binding</keyword>
<dbReference type="Proteomes" id="UP000265520">
    <property type="component" value="Unassembled WGS sequence"/>
</dbReference>
<evidence type="ECO:0000313" key="8">
    <source>
        <dbReference type="Proteomes" id="UP000265520"/>
    </source>
</evidence>
<comment type="caution">
    <text evidence="7">The sequence shown here is derived from an EMBL/GenBank/DDBJ whole genome shotgun (WGS) entry which is preliminary data.</text>
</comment>
<evidence type="ECO:0000256" key="3">
    <source>
        <dbReference type="ARBA" id="ARBA00023125"/>
    </source>
</evidence>
<reference evidence="7 8" key="1">
    <citation type="journal article" date="2018" name="Front. Plant Sci.">
        <title>Red Clover (Trifolium pratense) and Zigzag Clover (T. medium) - A Picture of Genomic Similarities and Differences.</title>
        <authorList>
            <person name="Dluhosova J."/>
            <person name="Istvanek J."/>
            <person name="Nedelnik J."/>
            <person name="Repkova J."/>
        </authorList>
    </citation>
    <scope>NUCLEOTIDE SEQUENCE [LARGE SCALE GENOMIC DNA]</scope>
    <source>
        <strain evidence="8">cv. 10/8</strain>
        <tissue evidence="7">Leaf</tissue>
    </source>
</reference>
<dbReference type="InterPro" id="IPR015300">
    <property type="entry name" value="DNA-bd_pseudobarrel_sf"/>
</dbReference>
<feature type="domain" description="TF-B3" evidence="6">
    <location>
        <begin position="5"/>
        <end position="103"/>
    </location>
</feature>
<evidence type="ECO:0000256" key="2">
    <source>
        <dbReference type="ARBA" id="ARBA00023015"/>
    </source>
</evidence>
<dbReference type="GO" id="GO:0005634">
    <property type="term" value="C:nucleus"/>
    <property type="evidence" value="ECO:0007669"/>
    <property type="project" value="UniProtKB-SubCell"/>
</dbReference>
<evidence type="ECO:0000256" key="5">
    <source>
        <dbReference type="ARBA" id="ARBA00023242"/>
    </source>
</evidence>
<dbReference type="Gene3D" id="2.40.330.10">
    <property type="entry name" value="DNA-binding pseudobarrel domain"/>
    <property type="match status" value="1"/>
</dbReference>
<evidence type="ECO:0000256" key="1">
    <source>
        <dbReference type="ARBA" id="ARBA00004123"/>
    </source>
</evidence>
<dbReference type="PROSITE" id="PS50863">
    <property type="entry name" value="B3"/>
    <property type="match status" value="1"/>
</dbReference>
<accession>A0A392QSM9</accession>
<dbReference type="SUPFAM" id="SSF101936">
    <property type="entry name" value="DNA-binding pseudobarrel domain"/>
    <property type="match status" value="1"/>
</dbReference>
<keyword evidence="5" id="KW-0539">Nucleus</keyword>
<protein>
    <submittedName>
        <fullName evidence="7">Replication protein A1-like protein</fullName>
    </submittedName>
</protein>
<keyword evidence="4" id="KW-0804">Transcription</keyword>
<keyword evidence="2" id="KW-0805">Transcription regulation</keyword>
<evidence type="ECO:0000313" key="7">
    <source>
        <dbReference type="EMBL" id="MCI27288.1"/>
    </source>
</evidence>
<dbReference type="GO" id="GO:0003677">
    <property type="term" value="F:DNA binding"/>
    <property type="evidence" value="ECO:0007669"/>
    <property type="project" value="UniProtKB-KW"/>
</dbReference>
<evidence type="ECO:0000259" key="6">
    <source>
        <dbReference type="PROSITE" id="PS50863"/>
    </source>
</evidence>
<proteinExistence type="predicted"/>
<dbReference type="AlphaFoldDB" id="A0A392QSM9"/>
<dbReference type="InterPro" id="IPR003340">
    <property type="entry name" value="B3_DNA-bd"/>
</dbReference>
<comment type="subcellular location">
    <subcellularLocation>
        <location evidence="1">Nucleus</location>
    </subcellularLocation>
</comment>
<dbReference type="CDD" id="cd10017">
    <property type="entry name" value="B3_DNA"/>
    <property type="match status" value="1"/>
</dbReference>
<sequence>MRDLRFVKTLTYYDITTGFLIIPYEEFGEKVLEKKDTTISVVDDCGNKWDCMLIYVSFPNKHFKIGGEWKRMVAARRIAVGDVIELFGRTDTKSESLYLILHH</sequence>
<name>A0A392QSM9_9FABA</name>